<dbReference type="GO" id="GO:0003723">
    <property type="term" value="F:RNA binding"/>
    <property type="evidence" value="ECO:0007669"/>
    <property type="project" value="InterPro"/>
</dbReference>
<dbReference type="InterPro" id="IPR039247">
    <property type="entry name" value="KhpB"/>
</dbReference>
<dbReference type="OrthoDB" id="5329502at2"/>
<proteinExistence type="predicted"/>
<dbReference type="InterPro" id="IPR038247">
    <property type="entry name" value="Jag_N_dom_sf"/>
</dbReference>
<evidence type="ECO:0000256" key="1">
    <source>
        <dbReference type="SAM" id="MobiDB-lite"/>
    </source>
</evidence>
<dbReference type="PANTHER" id="PTHR35800">
    <property type="entry name" value="PROTEIN JAG"/>
    <property type="match status" value="1"/>
</dbReference>
<feature type="compositionally biased region" description="Basic and acidic residues" evidence="1">
    <location>
        <begin position="63"/>
        <end position="72"/>
    </location>
</feature>
<feature type="region of interest" description="Disordered" evidence="1">
    <location>
        <begin position="59"/>
        <end position="111"/>
    </location>
</feature>
<dbReference type="EMBL" id="NXLT01000005">
    <property type="protein sequence ID" value="RDU66621.1"/>
    <property type="molecule type" value="Genomic_DNA"/>
</dbReference>
<evidence type="ECO:0000259" key="2">
    <source>
        <dbReference type="SMART" id="SM01245"/>
    </source>
</evidence>
<accession>A0A3D8IPU0</accession>
<dbReference type="SMART" id="SM01245">
    <property type="entry name" value="Jag_N"/>
    <property type="match status" value="1"/>
</dbReference>
<dbReference type="AlphaFoldDB" id="A0A3D8IPU0"/>
<sequence>MKKIVAKTLQDALLKASEELHCSVVDLEYEIVQNPSNGILGIGRKDAIIIVDEKKIQHTPRHTSQEKFEKPTKNTYTQEESIWGEGLQSKPTRTQNLGHRRQHTTPPAEDLESAYTLESYAEVSITSDKNYKNPAHTSYSQEVFDEIKAEVRELFSYLPFAIDSINVEPYKENMVAITLDGPDCALLIGEKGYRYKAISYLLFNWIHPKYGYGVRLEIAEFLRNQEQMIDVYLDSIVRIVRTEGRAQTKVLDGVLAYIALGKLRVIFPHKYISFRLNEEGQRYIVIDDFKPL</sequence>
<reference evidence="3 4" key="1">
    <citation type="submission" date="2018-04" db="EMBL/GenBank/DDBJ databases">
        <title>Novel Campyloabacter and Helicobacter Species and Strains.</title>
        <authorList>
            <person name="Mannion A.J."/>
            <person name="Shen Z."/>
            <person name="Fox J.G."/>
        </authorList>
    </citation>
    <scope>NUCLEOTIDE SEQUENCE [LARGE SCALE GENOMIC DNA]</scope>
    <source>
        <strain evidence="3 4">MIT 12-6600</strain>
    </source>
</reference>
<dbReference type="Gene3D" id="3.30.300.20">
    <property type="match status" value="1"/>
</dbReference>
<dbReference type="RefSeq" id="WP_115571318.1">
    <property type="nucleotide sequence ID" value="NZ_NXLT01000005.1"/>
</dbReference>
<feature type="domain" description="RNA-binding protein KhpB N-terminal" evidence="2">
    <location>
        <begin position="3"/>
        <end position="54"/>
    </location>
</feature>
<evidence type="ECO:0000313" key="3">
    <source>
        <dbReference type="EMBL" id="RDU66621.1"/>
    </source>
</evidence>
<dbReference type="InterPro" id="IPR040977">
    <property type="entry name" value="HP1451_C"/>
</dbReference>
<evidence type="ECO:0000313" key="4">
    <source>
        <dbReference type="Proteomes" id="UP000256514"/>
    </source>
</evidence>
<name>A0A3D8IPU0_9HELI</name>
<gene>
    <name evidence="3" type="ORF">CQA54_06580</name>
</gene>
<dbReference type="Pfam" id="PF18472">
    <property type="entry name" value="HP1451_C"/>
    <property type="match status" value="1"/>
</dbReference>
<keyword evidence="4" id="KW-1185">Reference proteome</keyword>
<organism evidence="3 4">
    <name type="scientific">Helicobacter equorum</name>
    <dbReference type="NCBI Taxonomy" id="361872"/>
    <lineage>
        <taxon>Bacteria</taxon>
        <taxon>Pseudomonadati</taxon>
        <taxon>Campylobacterota</taxon>
        <taxon>Epsilonproteobacteria</taxon>
        <taxon>Campylobacterales</taxon>
        <taxon>Helicobacteraceae</taxon>
        <taxon>Helicobacter</taxon>
    </lineage>
</organism>
<protein>
    <recommendedName>
        <fullName evidence="2">RNA-binding protein KhpB N-terminal domain-containing protein</fullName>
    </recommendedName>
</protein>
<dbReference type="PANTHER" id="PTHR35800:SF1">
    <property type="entry name" value="RNA-BINDING PROTEIN KHPB"/>
    <property type="match status" value="1"/>
</dbReference>
<dbReference type="InterPro" id="IPR032782">
    <property type="entry name" value="KhpB_N"/>
</dbReference>
<dbReference type="Gene3D" id="3.30.30.80">
    <property type="entry name" value="probable RNA-binding protein from clostridium symbiosum atcc 14940"/>
    <property type="match status" value="1"/>
</dbReference>
<dbReference type="InterPro" id="IPR015946">
    <property type="entry name" value="KH_dom-like_a/b"/>
</dbReference>
<dbReference type="Proteomes" id="UP000256514">
    <property type="component" value="Unassembled WGS sequence"/>
</dbReference>
<comment type="caution">
    <text evidence="3">The sequence shown here is derived from an EMBL/GenBank/DDBJ whole genome shotgun (WGS) entry which is preliminary data.</text>
</comment>
<dbReference type="Pfam" id="PF14804">
    <property type="entry name" value="Jag_N"/>
    <property type="match status" value="1"/>
</dbReference>
<dbReference type="Gene3D" id="3.30.1370.180">
    <property type="match status" value="1"/>
</dbReference>